<evidence type="ECO:0000256" key="5">
    <source>
        <dbReference type="ARBA" id="ARBA00023242"/>
    </source>
</evidence>
<accession>A0A8J2T5L3</accession>
<feature type="compositionally biased region" description="Basic and acidic residues" evidence="7">
    <location>
        <begin position="9"/>
        <end position="23"/>
    </location>
</feature>
<evidence type="ECO:0000256" key="1">
    <source>
        <dbReference type="ARBA" id="ARBA00004123"/>
    </source>
</evidence>
<feature type="region of interest" description="Disordered" evidence="7">
    <location>
        <begin position="1464"/>
        <end position="1483"/>
    </location>
</feature>
<feature type="compositionally biased region" description="Low complexity" evidence="7">
    <location>
        <begin position="118"/>
        <end position="140"/>
    </location>
</feature>
<keyword evidence="4" id="KW-0779">Telomere</keyword>
<dbReference type="PANTHER" id="PTHR22928:SF3">
    <property type="entry name" value="TELOMERE-ASSOCIATED PROTEIN RIF1"/>
    <property type="match status" value="1"/>
</dbReference>
<feature type="domain" description="Telomere-associated protein Rif1 N-terminal" evidence="8">
    <location>
        <begin position="258"/>
        <end position="642"/>
    </location>
</feature>
<dbReference type="GO" id="GO:0140445">
    <property type="term" value="C:chromosome, telomeric repeat region"/>
    <property type="evidence" value="ECO:0007669"/>
    <property type="project" value="TreeGrafter"/>
</dbReference>
<dbReference type="GO" id="GO:0005634">
    <property type="term" value="C:nucleus"/>
    <property type="evidence" value="ECO:0007669"/>
    <property type="project" value="UniProtKB-SubCell"/>
</dbReference>
<feature type="region of interest" description="Disordered" evidence="7">
    <location>
        <begin position="1267"/>
        <end position="1302"/>
    </location>
</feature>
<reference evidence="10" key="1">
    <citation type="journal article" date="2013" name="Genome Announc.">
        <title>Genome sequence of the food spoilage yeast Zygosaccharomyces bailii CLIB 213(T).</title>
        <authorList>
            <person name="Galeote V."/>
            <person name="Bigey F."/>
            <person name="Devillers H."/>
            <person name="Neuveglise C."/>
            <person name="Dequin S."/>
        </authorList>
    </citation>
    <scope>NUCLEOTIDE SEQUENCE [LARGE SCALE GENOMIC DNA]</scope>
    <source>
        <strain evidence="10">CLIB 213 / ATCC 58445 / CBS 680 / CCRC 21525 / NBRC 1098 / NCYC 1416 / NRRL Y-2227</strain>
    </source>
</reference>
<feature type="compositionally biased region" description="Polar residues" evidence="7">
    <location>
        <begin position="1371"/>
        <end position="1380"/>
    </location>
</feature>
<dbReference type="CDD" id="cd14267">
    <property type="entry name" value="Rif1_CTD_C-II_like"/>
    <property type="match status" value="1"/>
</dbReference>
<dbReference type="PANTHER" id="PTHR22928">
    <property type="entry name" value="TELOMERE-ASSOCIATED PROTEIN RIF1"/>
    <property type="match status" value="1"/>
</dbReference>
<dbReference type="Pfam" id="PF12231">
    <property type="entry name" value="Rif1_N"/>
    <property type="match status" value="1"/>
</dbReference>
<keyword evidence="10" id="KW-1185">Reference proteome</keyword>
<organism evidence="9 10">
    <name type="scientific">Zygosaccharomyces bailii (strain CLIB 213 / ATCC 58445 / CBS 680 / BCRC 21525 / NBRC 1098 / NCYC 1416 / NRRL Y-2227)</name>
    <dbReference type="NCBI Taxonomy" id="1333698"/>
    <lineage>
        <taxon>Eukaryota</taxon>
        <taxon>Fungi</taxon>
        <taxon>Dikarya</taxon>
        <taxon>Ascomycota</taxon>
        <taxon>Saccharomycotina</taxon>
        <taxon>Saccharomycetes</taxon>
        <taxon>Saccharomycetales</taxon>
        <taxon>Saccharomycetaceae</taxon>
        <taxon>Zygosaccharomyces</taxon>
    </lineage>
</organism>
<feature type="compositionally biased region" description="Basic and acidic residues" evidence="7">
    <location>
        <begin position="1327"/>
        <end position="1353"/>
    </location>
</feature>
<dbReference type="InterPro" id="IPR022031">
    <property type="entry name" value="Rif1_N"/>
</dbReference>
<feature type="region of interest" description="Disordered" evidence="7">
    <location>
        <begin position="1499"/>
        <end position="1566"/>
    </location>
</feature>
<keyword evidence="6" id="KW-0131">Cell cycle</keyword>
<dbReference type="EMBL" id="HG316455">
    <property type="protein sequence ID" value="CDF88428.1"/>
    <property type="molecule type" value="Genomic_DNA"/>
</dbReference>
<dbReference type="OrthoDB" id="4070686at2759"/>
<comment type="subcellular location">
    <subcellularLocation>
        <location evidence="2">Chromosome</location>
        <location evidence="2">Telomere</location>
    </subcellularLocation>
    <subcellularLocation>
        <location evidence="1">Nucleus</location>
    </subcellularLocation>
</comment>
<dbReference type="GO" id="GO:0000723">
    <property type="term" value="P:telomere maintenance"/>
    <property type="evidence" value="ECO:0007669"/>
    <property type="project" value="TreeGrafter"/>
</dbReference>
<evidence type="ECO:0000256" key="4">
    <source>
        <dbReference type="ARBA" id="ARBA00022895"/>
    </source>
</evidence>
<feature type="region of interest" description="Disordered" evidence="7">
    <location>
        <begin position="1321"/>
        <end position="1380"/>
    </location>
</feature>
<evidence type="ECO:0000313" key="9">
    <source>
        <dbReference type="EMBL" id="CDF88428.1"/>
    </source>
</evidence>
<feature type="compositionally biased region" description="Basic and acidic residues" evidence="7">
    <location>
        <begin position="1473"/>
        <end position="1482"/>
    </location>
</feature>
<keyword evidence="3" id="KW-0158">Chromosome</keyword>
<name>A0A8J2T5L3_ZYGB2</name>
<evidence type="ECO:0000256" key="2">
    <source>
        <dbReference type="ARBA" id="ARBA00004574"/>
    </source>
</evidence>
<proteinExistence type="predicted"/>
<gene>
    <name evidence="9" type="ORF">BN860_10022g</name>
</gene>
<evidence type="ECO:0000256" key="3">
    <source>
        <dbReference type="ARBA" id="ARBA00022454"/>
    </source>
</evidence>
<dbReference type="Proteomes" id="UP000019375">
    <property type="component" value="Unassembled WGS sequence"/>
</dbReference>
<evidence type="ECO:0000259" key="8">
    <source>
        <dbReference type="Pfam" id="PF12231"/>
    </source>
</evidence>
<protein>
    <submittedName>
        <fullName evidence="9">BN860_10022g1_1</fullName>
    </submittedName>
</protein>
<feature type="compositionally biased region" description="Basic and acidic residues" evidence="7">
    <location>
        <begin position="1547"/>
        <end position="1562"/>
    </location>
</feature>
<sequence>MSSPPGQSTEKRMRAIDRLDQHMIKRSKSNNRASSPVPFLSWITQKLPPPSSLLGQRDAPTQTSPSPKRRKTRSLSPSKIAEPRNSHVGTIPDENRYGTGANSSPIKKSVAFSDKLESSPTQRSPRSSPRPTSVSKPSKSILRKNADTVRKSANDVTVRRSELMLTSRIGSASLENNSGAVDPHSVDYWVGGEVHSMLEFNNVHEFKNIVEGGLKFLSQKDAVSITKRFEIYATFNNIMPVIPGKGSSEIAERKINVLIDHMDIVVDVCLSHLEEEQEKLLSTNSKKDPFVSRLYVQIVRFLNSILSNFKIIKWLTNKPQLQLKFKSIYRYSIEALTHNNTNKVIVAAQVAFLGDVKFGSFFLNDEELTSIIHTIPTIKEIQSTNLICEKLILIKNLLAKYPRLMIENVSLWLCGEVLPRILIDSEINCSKIVLTAVSTILDLLKKCLDVSKGHEDIYNSVQICTVREVVPAKLLPKLLPSQNDPENIISQTLGQLLRKQLKYLILVKQEYKLAMDLWLAMTGLLYNSTDRLQQLTSATDREWLDLNFLCFQAEDPQAKLLAIKVWRILTYSICSHLETFSTENLRIIKLLQRPFTFSREDEHDFNIMEGLLFHLTGIIYTAFSGTNNLSSTKFDLFWEHLVRPIYVERILISQSIQLKARANALLLRLLGGKIAEPQNKQVCKKIVHSIKIIASAGVTARDIQPLPLNVIKSSYEAIKVLVFQAIESDSSNLCQNFDLITALLKLLPNKFVDKEHLREFTNAIFEVAIQRKEDQNLAEMFIQITCCLATQFATLFFNEMKIFEEYLSKFGFILLANGETKIKLLKELIVGLRGKMSEFFIIEAFLQQGDLSTKEYVSNWIGSMLLSPTMPHEHFSSLVNIVTLIPTTEVLENFLNLSSKVTYDVDLFSLLNIQNWEVQGIIIFVKNSILRNHNAIKPELNLFLQSVLPNSTPIFSEMLPFLCGANHYNIVRYTLTKSPKFLNLTTSVDKKSFDEILPLEILPVFLQSLSDYQDTIQLRILQWSMEHNQINMLFGHYETLEHYLFKKEYNTEESSRRNQLLLDLLSSLLVGKNWLYMGKIIQSCMKNGQASPVTKTFSENDRESLFWLTPVTLASMINKCGSLNSSLIEVIKKCFSRKPVDFNIELTRELIDRNESQVFFLCGKEVVAFFTVRSRMFLLSEQDAISALFEMLMTSLMCQKDSLILDFVQELYANIPQECDSHLLKILIIAVKKLQAKGKHLKKYDRYHRISGELLSILSNLTITSENVGSKDDSARETSQNNESNFTEKISKISMDPKSNAVDSHDRLEIQVYATQTKATQIEEPVSLEKKSKNDEGRHISSDHSVAENRDLSEETTIQSNINYNKEGPEDTTSINTGKSASQNILEVQKSKVSKVESTDIAFVSSPSCQKTLFDRDSSTNVTKTNDAVLESTASLERGDDFAPVNVAPKDDFLEKMEEKIKIKNQESSEPIKGIEENHKDVSQMSQIRIPIFNSSKLQNKLDLEGPRSDKGKETLREARDTSVGKACDRDAKHSQGADLESSQEDNESHNVDNTSKEDYSKEPTPILRLHFPSKKARKLVSRLRGFTVEDVSKISPEEKRNLRIELLDFMMKLEHESLNGEF</sequence>
<evidence type="ECO:0000256" key="7">
    <source>
        <dbReference type="SAM" id="MobiDB-lite"/>
    </source>
</evidence>
<feature type="compositionally biased region" description="Polar residues" evidence="7">
    <location>
        <begin position="1277"/>
        <end position="1288"/>
    </location>
</feature>
<dbReference type="Gene3D" id="6.10.140.1760">
    <property type="match status" value="1"/>
</dbReference>
<feature type="compositionally biased region" description="Basic and acidic residues" evidence="7">
    <location>
        <begin position="144"/>
        <end position="154"/>
    </location>
</feature>
<feature type="compositionally biased region" description="Polar residues" evidence="7">
    <location>
        <begin position="1355"/>
        <end position="1364"/>
    </location>
</feature>
<feature type="compositionally biased region" description="Basic and acidic residues" evidence="7">
    <location>
        <begin position="1500"/>
        <end position="1536"/>
    </location>
</feature>
<keyword evidence="5" id="KW-0539">Nucleus</keyword>
<evidence type="ECO:0000313" key="10">
    <source>
        <dbReference type="Proteomes" id="UP000019375"/>
    </source>
</evidence>
<evidence type="ECO:0000256" key="6">
    <source>
        <dbReference type="ARBA" id="ARBA00023306"/>
    </source>
</evidence>
<feature type="region of interest" description="Disordered" evidence="7">
    <location>
        <begin position="1"/>
        <end position="154"/>
    </location>
</feature>